<feature type="chain" id="PRO_5038659707" evidence="1">
    <location>
        <begin position="24"/>
        <end position="168"/>
    </location>
</feature>
<feature type="signal peptide" evidence="1">
    <location>
        <begin position="1"/>
        <end position="23"/>
    </location>
</feature>
<sequence length="168" mass="17991">MKRLFGAAVLLATCLGAFGAAVAADDDRRRYVKTPTGFLMVLRRGDDVFAEVTKLAEREKFGGASLTGIGFLETATFGFYDFEKKAFDPRTFSKVEMASLTGSIAWQSGKPSIHAHAAVSDATFATYGGHALALTVGTGSAEITVTVHSERLEREVDPEIGANVLQLR</sequence>
<evidence type="ECO:0000259" key="2">
    <source>
        <dbReference type="PROSITE" id="PS51742"/>
    </source>
</evidence>
<evidence type="ECO:0000313" key="3">
    <source>
        <dbReference type="EMBL" id="QZO00491.1"/>
    </source>
</evidence>
<protein>
    <submittedName>
        <fullName evidence="3">DNA-binding protein</fullName>
    </submittedName>
</protein>
<keyword evidence="1" id="KW-0732">Signal</keyword>
<evidence type="ECO:0000256" key="1">
    <source>
        <dbReference type="SAM" id="SignalP"/>
    </source>
</evidence>
<dbReference type="EMBL" id="CP081869">
    <property type="protein sequence ID" value="QZO00491.1"/>
    <property type="molecule type" value="Genomic_DNA"/>
</dbReference>
<dbReference type="CDD" id="cd11378">
    <property type="entry name" value="DUF296"/>
    <property type="match status" value="1"/>
</dbReference>
<dbReference type="KEGG" id="cmet:K6K41_01725"/>
<dbReference type="Gene3D" id="3.30.1330.80">
    <property type="entry name" value="Hypothetical protein, similar to alpha- acetolactate decarboxylase, domain 2"/>
    <property type="match status" value="1"/>
</dbReference>
<dbReference type="PANTHER" id="PTHR34988">
    <property type="entry name" value="PROTEIN, PUTATIVE-RELATED"/>
    <property type="match status" value="1"/>
</dbReference>
<dbReference type="Proteomes" id="UP000825701">
    <property type="component" value="Chromosome"/>
</dbReference>
<feature type="domain" description="PPC" evidence="2">
    <location>
        <begin position="32"/>
        <end position="168"/>
    </location>
</feature>
<dbReference type="PANTHER" id="PTHR34988:SF1">
    <property type="entry name" value="DNA-BINDING PROTEIN"/>
    <property type="match status" value="1"/>
</dbReference>
<dbReference type="PROSITE" id="PS51742">
    <property type="entry name" value="PPC"/>
    <property type="match status" value="1"/>
</dbReference>
<proteinExistence type="predicted"/>
<dbReference type="Pfam" id="PF03479">
    <property type="entry name" value="PCC"/>
    <property type="match status" value="1"/>
</dbReference>
<dbReference type="PIRSF" id="PIRSF016702">
    <property type="entry name" value="DNA_bp_PD1"/>
    <property type="match status" value="1"/>
</dbReference>
<keyword evidence="4" id="KW-1185">Reference proteome</keyword>
<name>A0A9E6R957_9HYPH</name>
<dbReference type="RefSeq" id="WP_261403681.1">
    <property type="nucleotide sequence ID" value="NZ_CP081869.1"/>
</dbReference>
<dbReference type="GO" id="GO:0003677">
    <property type="term" value="F:DNA binding"/>
    <property type="evidence" value="ECO:0007669"/>
    <property type="project" value="UniProtKB-KW"/>
</dbReference>
<dbReference type="AlphaFoldDB" id="A0A9E6R957"/>
<accession>A0A9E6R957</accession>
<evidence type="ECO:0000313" key="4">
    <source>
        <dbReference type="Proteomes" id="UP000825701"/>
    </source>
</evidence>
<dbReference type="InterPro" id="IPR025707">
    <property type="entry name" value="DNA_bp_PD1"/>
</dbReference>
<organism evidence="3 4">
    <name type="scientific">Chenggangzhangella methanolivorans</name>
    <dbReference type="NCBI Taxonomy" id="1437009"/>
    <lineage>
        <taxon>Bacteria</taxon>
        <taxon>Pseudomonadati</taxon>
        <taxon>Pseudomonadota</taxon>
        <taxon>Alphaproteobacteria</taxon>
        <taxon>Hyphomicrobiales</taxon>
        <taxon>Methylopilaceae</taxon>
        <taxon>Chenggangzhangella</taxon>
    </lineage>
</organism>
<gene>
    <name evidence="3" type="ORF">K6K41_01725</name>
</gene>
<dbReference type="SUPFAM" id="SSF117856">
    <property type="entry name" value="AF0104/ALDC/Ptd012-like"/>
    <property type="match status" value="1"/>
</dbReference>
<keyword evidence="3" id="KW-0238">DNA-binding</keyword>
<reference evidence="3" key="1">
    <citation type="submission" date="2021-08" db="EMBL/GenBank/DDBJ databases">
        <authorList>
            <person name="Zhang H."/>
            <person name="Xu M."/>
            <person name="Yu Z."/>
            <person name="Yang L."/>
            <person name="Cai Y."/>
        </authorList>
    </citation>
    <scope>NUCLEOTIDE SEQUENCE</scope>
    <source>
        <strain evidence="3">CHL1</strain>
    </source>
</reference>
<dbReference type="InterPro" id="IPR005175">
    <property type="entry name" value="PPC_dom"/>
</dbReference>